<dbReference type="SUPFAM" id="SSF53955">
    <property type="entry name" value="Lysozyme-like"/>
    <property type="match status" value="1"/>
</dbReference>
<evidence type="ECO:0000259" key="3">
    <source>
        <dbReference type="Pfam" id="PF13406"/>
    </source>
</evidence>
<feature type="compositionally biased region" description="Low complexity" evidence="1">
    <location>
        <begin position="337"/>
        <end position="349"/>
    </location>
</feature>
<comment type="caution">
    <text evidence="4">The sequence shown here is derived from an EMBL/GenBank/DDBJ whole genome shotgun (WGS) entry which is preliminary data.</text>
</comment>
<sequence length="421" mass="41405">MTRVTRLHWRRAAAALPAVALVGTGIALASTGGHPSTDVVADSSPLITVPKVAVTQPESPTVPALPELPAPAEAAPTPVVAAAGLPASSVASANGIPAAALAAYRRGAQLVDAADAECKVDWALVAAIGKVESNHGRYGGNGIDTSGTVRPGIFGIPLNGSNDTAAIRDTDRGVFDRDTTWDRAVGPMQFIPGTWRSVGVDANGDGSKDPQNITDAATATAVYLCSGPGDLSTESGARSAVLRYNQSDAYADQVLAIARAYRGGFTVVPDFALTDHQRTDAPFLPSGVAQPAGARATAAGKPSTKPSSGKPSSKPSAGGAGSGSGSAAAGSGGTASGGSTPAPSSTAGTGVVGTVTGVVGGVVGGLTGQTPTPKPSPSTPAPSTTTTPALPLTVPLLGNGTCPAGYEPVLQLGIPILCTRS</sequence>
<dbReference type="EMBL" id="BAABLO010000011">
    <property type="protein sequence ID" value="GAA4728005.1"/>
    <property type="molecule type" value="Genomic_DNA"/>
</dbReference>
<dbReference type="Pfam" id="PF13406">
    <property type="entry name" value="SLT_2"/>
    <property type="match status" value="1"/>
</dbReference>
<keyword evidence="2" id="KW-0732">Signal</keyword>
<name>A0ABP8YGN9_9MICO</name>
<feature type="chain" id="PRO_5045393416" description="Transglycosylase SLT domain-containing protein" evidence="2">
    <location>
        <begin position="30"/>
        <end position="421"/>
    </location>
</feature>
<protein>
    <recommendedName>
        <fullName evidence="3">Transglycosylase SLT domain-containing protein</fullName>
    </recommendedName>
</protein>
<dbReference type="InterPro" id="IPR043426">
    <property type="entry name" value="MltB-like"/>
</dbReference>
<reference evidence="5" key="1">
    <citation type="journal article" date="2019" name="Int. J. Syst. Evol. Microbiol.">
        <title>The Global Catalogue of Microorganisms (GCM) 10K type strain sequencing project: providing services to taxonomists for standard genome sequencing and annotation.</title>
        <authorList>
            <consortium name="The Broad Institute Genomics Platform"/>
            <consortium name="The Broad Institute Genome Sequencing Center for Infectious Disease"/>
            <person name="Wu L."/>
            <person name="Ma J."/>
        </authorList>
    </citation>
    <scope>NUCLEOTIDE SEQUENCE [LARGE SCALE GENOMIC DNA]</scope>
    <source>
        <strain evidence="5">JCM 18961</strain>
    </source>
</reference>
<dbReference type="PANTHER" id="PTHR30163:SF8">
    <property type="entry name" value="LYTIC MUREIN TRANSGLYCOSYLASE"/>
    <property type="match status" value="1"/>
</dbReference>
<keyword evidence="5" id="KW-1185">Reference proteome</keyword>
<evidence type="ECO:0000313" key="4">
    <source>
        <dbReference type="EMBL" id="GAA4728005.1"/>
    </source>
</evidence>
<dbReference type="InterPro" id="IPR023346">
    <property type="entry name" value="Lysozyme-like_dom_sf"/>
</dbReference>
<gene>
    <name evidence="4" type="ORF">GCM10025782_28410</name>
</gene>
<evidence type="ECO:0000256" key="2">
    <source>
        <dbReference type="SAM" id="SignalP"/>
    </source>
</evidence>
<proteinExistence type="predicted"/>
<evidence type="ECO:0000313" key="5">
    <source>
        <dbReference type="Proteomes" id="UP001500556"/>
    </source>
</evidence>
<dbReference type="CDD" id="cd13399">
    <property type="entry name" value="Slt35-like"/>
    <property type="match status" value="1"/>
</dbReference>
<accession>A0ABP8YGN9</accession>
<organism evidence="4 5">
    <name type="scientific">Pedococcus ginsenosidimutans</name>
    <dbReference type="NCBI Taxonomy" id="490570"/>
    <lineage>
        <taxon>Bacteria</taxon>
        <taxon>Bacillati</taxon>
        <taxon>Actinomycetota</taxon>
        <taxon>Actinomycetes</taxon>
        <taxon>Micrococcales</taxon>
        <taxon>Intrasporangiaceae</taxon>
        <taxon>Pedococcus</taxon>
    </lineage>
</organism>
<dbReference type="Proteomes" id="UP001500556">
    <property type="component" value="Unassembled WGS sequence"/>
</dbReference>
<dbReference type="InterPro" id="IPR031304">
    <property type="entry name" value="SLT_2"/>
</dbReference>
<evidence type="ECO:0000256" key="1">
    <source>
        <dbReference type="SAM" id="MobiDB-lite"/>
    </source>
</evidence>
<feature type="signal peptide" evidence="2">
    <location>
        <begin position="1"/>
        <end position="29"/>
    </location>
</feature>
<feature type="region of interest" description="Disordered" evidence="1">
    <location>
        <begin position="362"/>
        <end position="388"/>
    </location>
</feature>
<feature type="compositionally biased region" description="Low complexity" evidence="1">
    <location>
        <begin position="287"/>
        <end position="317"/>
    </location>
</feature>
<feature type="domain" description="Transglycosylase SLT" evidence="3">
    <location>
        <begin position="179"/>
        <end position="224"/>
    </location>
</feature>
<dbReference type="RefSeq" id="WP_345504292.1">
    <property type="nucleotide sequence ID" value="NZ_BAABLO010000011.1"/>
</dbReference>
<dbReference type="PANTHER" id="PTHR30163">
    <property type="entry name" value="MEMBRANE-BOUND LYTIC MUREIN TRANSGLYCOSYLASE B"/>
    <property type="match status" value="1"/>
</dbReference>
<dbReference type="Gene3D" id="1.10.530.10">
    <property type="match status" value="1"/>
</dbReference>
<feature type="region of interest" description="Disordered" evidence="1">
    <location>
        <begin position="282"/>
        <end position="349"/>
    </location>
</feature>
<feature type="compositionally biased region" description="Gly residues" evidence="1">
    <location>
        <begin position="318"/>
        <end position="336"/>
    </location>
</feature>